<evidence type="ECO:0000313" key="2">
    <source>
        <dbReference type="EMBL" id="MBR7826329.1"/>
    </source>
</evidence>
<dbReference type="RefSeq" id="WP_212517474.1">
    <property type="nucleotide sequence ID" value="NZ_JAGSOH010000015.1"/>
</dbReference>
<name>A0A941EC63_9ACTN</name>
<evidence type="ECO:0000313" key="3">
    <source>
        <dbReference type="Proteomes" id="UP000676325"/>
    </source>
</evidence>
<sequence length="337" mass="36337">MSGAVASTGLDPVVASLLRNRIRYAPAVVAEAVIELAAAGWLRIEHDDGDFAAATVAPELNDLAGLTPWCVAVLDRLDARALPDAPTPLSVLTTVDGTDFWDWRLRFETALVKRAEQDGLIRRRLGARQTMAVVCGLTLIAAAAVGTTVAVLFRPSPGFGAALATALFGFIVLSVTVGRLSDWRLSDTGRRAVQQAEAAIATNAESPRSPAGAVRAGITPLPADHVWSGFGGSWRIVGLGSRFGDVRRLPREIRDSLPERRTLPCQVVKRWSIPGGRERDPAYCCAFDDGASSFTWTFAIPERTWHELAVGDAVMLDFSPRRHRFHEVRAVDAPPAL</sequence>
<evidence type="ECO:0000256" key="1">
    <source>
        <dbReference type="SAM" id="Phobius"/>
    </source>
</evidence>
<keyword evidence="1" id="KW-0472">Membrane</keyword>
<keyword evidence="1" id="KW-0812">Transmembrane</keyword>
<evidence type="ECO:0008006" key="4">
    <source>
        <dbReference type="Google" id="ProtNLM"/>
    </source>
</evidence>
<dbReference type="Proteomes" id="UP000676325">
    <property type="component" value="Unassembled WGS sequence"/>
</dbReference>
<proteinExistence type="predicted"/>
<dbReference type="EMBL" id="JAGSOH010000015">
    <property type="protein sequence ID" value="MBR7826329.1"/>
    <property type="molecule type" value="Genomic_DNA"/>
</dbReference>
<feature type="transmembrane region" description="Helical" evidence="1">
    <location>
        <begin position="131"/>
        <end position="153"/>
    </location>
</feature>
<keyword evidence="3" id="KW-1185">Reference proteome</keyword>
<feature type="transmembrane region" description="Helical" evidence="1">
    <location>
        <begin position="159"/>
        <end position="181"/>
    </location>
</feature>
<protein>
    <recommendedName>
        <fullName evidence="4">DUF2207 domain-containing protein</fullName>
    </recommendedName>
</protein>
<keyword evidence="1" id="KW-1133">Transmembrane helix</keyword>
<accession>A0A941EC63</accession>
<reference evidence="2" key="1">
    <citation type="submission" date="2021-04" db="EMBL/GenBank/DDBJ databases">
        <title>Genome based classification of Actinospica acidithermotolerans sp. nov., an actinobacterium isolated from an Indonesian hot spring.</title>
        <authorList>
            <person name="Kusuma A.B."/>
            <person name="Putra K.E."/>
            <person name="Nafisah S."/>
            <person name="Loh J."/>
            <person name="Nouioui I."/>
            <person name="Goodfellow M."/>
        </authorList>
    </citation>
    <scope>NUCLEOTIDE SEQUENCE</scope>
    <source>
        <strain evidence="2">MGRD01-02</strain>
    </source>
</reference>
<gene>
    <name evidence="2" type="ORF">KDK95_08455</name>
</gene>
<organism evidence="2 3">
    <name type="scientific">Actinospica acidithermotolerans</name>
    <dbReference type="NCBI Taxonomy" id="2828514"/>
    <lineage>
        <taxon>Bacteria</taxon>
        <taxon>Bacillati</taxon>
        <taxon>Actinomycetota</taxon>
        <taxon>Actinomycetes</taxon>
        <taxon>Catenulisporales</taxon>
        <taxon>Actinospicaceae</taxon>
        <taxon>Actinospica</taxon>
    </lineage>
</organism>
<comment type="caution">
    <text evidence="2">The sequence shown here is derived from an EMBL/GenBank/DDBJ whole genome shotgun (WGS) entry which is preliminary data.</text>
</comment>
<dbReference type="AlphaFoldDB" id="A0A941EC63"/>